<keyword evidence="4" id="KW-0862">Zinc</keyword>
<evidence type="ECO:0000259" key="7">
    <source>
        <dbReference type="SMART" id="SM00235"/>
    </source>
</evidence>
<evidence type="ECO:0000256" key="6">
    <source>
        <dbReference type="SAM" id="MobiDB-lite"/>
    </source>
</evidence>
<proteinExistence type="predicted"/>
<dbReference type="InterPro" id="IPR036365">
    <property type="entry name" value="PGBD-like_sf"/>
</dbReference>
<dbReference type="InterPro" id="IPR006026">
    <property type="entry name" value="Peptidase_Metallo"/>
</dbReference>
<feature type="domain" description="Peptidase metallopeptidase" evidence="7">
    <location>
        <begin position="108"/>
        <end position="275"/>
    </location>
</feature>
<dbReference type="SUPFAM" id="SSF89372">
    <property type="entry name" value="Fucose-specific lectin"/>
    <property type="match status" value="1"/>
</dbReference>
<dbReference type="GO" id="GO:0008237">
    <property type="term" value="F:metallopeptidase activity"/>
    <property type="evidence" value="ECO:0007669"/>
    <property type="project" value="UniProtKB-KW"/>
</dbReference>
<dbReference type="SMART" id="SM00235">
    <property type="entry name" value="ZnMc"/>
    <property type="match status" value="1"/>
</dbReference>
<keyword evidence="1" id="KW-0645">Protease</keyword>
<dbReference type="EMBL" id="JBHTRV010000001">
    <property type="protein sequence ID" value="MFE5978173.1"/>
    <property type="molecule type" value="Genomic_DNA"/>
</dbReference>
<gene>
    <name evidence="8" type="ORF">ACFQ63_00520</name>
</gene>
<dbReference type="Pfam" id="PF01471">
    <property type="entry name" value="PG_binding_1"/>
    <property type="match status" value="1"/>
</dbReference>
<keyword evidence="2" id="KW-0479">Metal-binding</keyword>
<dbReference type="PANTHER" id="PTHR10201:SF323">
    <property type="entry name" value="MATRIX METALLOPROTEINASE-21"/>
    <property type="match status" value="1"/>
</dbReference>
<dbReference type="InterPro" id="IPR001818">
    <property type="entry name" value="Pept_M10_metallopeptidase"/>
</dbReference>
<keyword evidence="3 8" id="KW-0378">Hydrolase</keyword>
<accession>A0ABW6IKR6</accession>
<name>A0ABW6IKR6_STRWE</name>
<comment type="caution">
    <text evidence="8">The sequence shown here is derived from an EMBL/GenBank/DDBJ whole genome shotgun (WGS) entry which is preliminary data.</text>
</comment>
<evidence type="ECO:0000256" key="1">
    <source>
        <dbReference type="ARBA" id="ARBA00022670"/>
    </source>
</evidence>
<dbReference type="RefSeq" id="WP_386250937.1">
    <property type="nucleotide sequence ID" value="NZ_JBHTRV010000001.1"/>
</dbReference>
<feature type="region of interest" description="Disordered" evidence="6">
    <location>
        <begin position="1"/>
        <end position="20"/>
    </location>
</feature>
<protein>
    <submittedName>
        <fullName evidence="8">Matrixin family metalloprotease</fullName>
        <ecNumber evidence="8">3.4.24.-</ecNumber>
    </submittedName>
</protein>
<evidence type="ECO:0000256" key="4">
    <source>
        <dbReference type="ARBA" id="ARBA00022833"/>
    </source>
</evidence>
<dbReference type="InterPro" id="IPR024079">
    <property type="entry name" value="MetalloPept_cat_dom_sf"/>
</dbReference>
<evidence type="ECO:0000313" key="8">
    <source>
        <dbReference type="EMBL" id="MFE5978173.1"/>
    </source>
</evidence>
<evidence type="ECO:0000256" key="2">
    <source>
        <dbReference type="ARBA" id="ARBA00022723"/>
    </source>
</evidence>
<evidence type="ECO:0000256" key="5">
    <source>
        <dbReference type="ARBA" id="ARBA00023049"/>
    </source>
</evidence>
<dbReference type="Gene3D" id="3.40.390.10">
    <property type="entry name" value="Collagenase (Catalytic Domain)"/>
    <property type="match status" value="1"/>
</dbReference>
<dbReference type="InterPro" id="IPR002477">
    <property type="entry name" value="Peptidoglycan-bd-like"/>
</dbReference>
<reference evidence="8 9" key="1">
    <citation type="submission" date="2024-09" db="EMBL/GenBank/DDBJ databases">
        <title>The Natural Products Discovery Center: Release of the First 8490 Sequenced Strains for Exploring Actinobacteria Biosynthetic Diversity.</title>
        <authorList>
            <person name="Kalkreuter E."/>
            <person name="Kautsar S.A."/>
            <person name="Yang D."/>
            <person name="Bader C.D."/>
            <person name="Teijaro C.N."/>
            <person name="Fluegel L."/>
            <person name="Davis C.M."/>
            <person name="Simpson J.R."/>
            <person name="Lauterbach L."/>
            <person name="Steele A.D."/>
            <person name="Gui C."/>
            <person name="Meng S."/>
            <person name="Li G."/>
            <person name="Viehrig K."/>
            <person name="Ye F."/>
            <person name="Su P."/>
            <person name="Kiefer A.F."/>
            <person name="Nichols A."/>
            <person name="Cepeda A.J."/>
            <person name="Yan W."/>
            <person name="Fan B."/>
            <person name="Jiang Y."/>
            <person name="Adhikari A."/>
            <person name="Zheng C.-J."/>
            <person name="Schuster L."/>
            <person name="Cowan T.M."/>
            <person name="Smanski M.J."/>
            <person name="Chevrette M.G."/>
            <person name="De Carvalho L.P.S."/>
            <person name="Shen B."/>
        </authorList>
    </citation>
    <scope>NUCLEOTIDE SEQUENCE [LARGE SCALE GENOMIC DNA]</scope>
    <source>
        <strain evidence="8 9">NPDC056472</strain>
    </source>
</reference>
<keyword evidence="9" id="KW-1185">Reference proteome</keyword>
<evidence type="ECO:0000256" key="3">
    <source>
        <dbReference type="ARBA" id="ARBA00022801"/>
    </source>
</evidence>
<sequence>MGQHTTASRPTVAGVPTTKPGQSQDGFAYVQKFLEELGYLPAHSYEAGRLDSITSLALAWFQEHSALTPTGSFDERTREVMLKSRCGFMGDPVFRAIGEPIFHSVNGPMCAWDKNHFTYAFGAGTVQIPGDDEFTAVRAAFATWQALLPITFTEVSAGANPDFMVSWVPANDPDYPLLVGPRHAHSFPPPGCGTPDMPKPLHFDKDEHKWHIGAKPDCFDVESVALHEIGHLIGMRHAAGVGMQHDVMWAFFDPNTLRRVPTESDKRRARSLYWQQLDGNPATAQLAASGNRLYQRHSTGAIFEYTGTPMIGWVALDLNPMTTQIVADGNELYQLHTSGRIFRYTGTPLTGWQQLDANPATAQLTASGGNLYQRHTSGAIFRYTGTPMTGWQLLDNNPFTAQIVADGNQLYQRHTTGAIFRYTGTPLTGWELLAFAGSGATRIEAGGGVMYQFRLAGGQILRHLGGTSWDTVDTDLRTLEISASAGDVYQLLDNGEIFRHTPSGEVGQVCHLRLPGRPIPVMIASSSTQLYHLRTNGELMRYYK</sequence>
<dbReference type="SUPFAM" id="SSF55486">
    <property type="entry name" value="Metalloproteases ('zincins'), catalytic domain"/>
    <property type="match status" value="1"/>
</dbReference>
<dbReference type="SUPFAM" id="SSF47090">
    <property type="entry name" value="PGBD-like"/>
    <property type="match status" value="1"/>
</dbReference>
<dbReference type="EC" id="3.4.24.-" evidence="8"/>
<organism evidence="8 9">
    <name type="scientific">Streptomyces wedmorensis</name>
    <dbReference type="NCBI Taxonomy" id="43759"/>
    <lineage>
        <taxon>Bacteria</taxon>
        <taxon>Bacillati</taxon>
        <taxon>Actinomycetota</taxon>
        <taxon>Actinomycetes</taxon>
        <taxon>Kitasatosporales</taxon>
        <taxon>Streptomycetaceae</taxon>
        <taxon>Streptomyces</taxon>
    </lineage>
</organism>
<dbReference type="PANTHER" id="PTHR10201">
    <property type="entry name" value="MATRIX METALLOPROTEINASE"/>
    <property type="match status" value="1"/>
</dbReference>
<keyword evidence="5 8" id="KW-0482">Metalloprotease</keyword>
<dbReference type="Pfam" id="PF00413">
    <property type="entry name" value="Peptidase_M10"/>
    <property type="match status" value="1"/>
</dbReference>
<evidence type="ECO:0000313" key="9">
    <source>
        <dbReference type="Proteomes" id="UP001600424"/>
    </source>
</evidence>
<dbReference type="Proteomes" id="UP001600424">
    <property type="component" value="Unassembled WGS sequence"/>
</dbReference>